<dbReference type="Proteomes" id="UP000831701">
    <property type="component" value="Chromosome 20"/>
</dbReference>
<proteinExistence type="predicted"/>
<reference evidence="1" key="1">
    <citation type="submission" date="2022-04" db="EMBL/GenBank/DDBJ databases">
        <title>Jade perch genome.</title>
        <authorList>
            <person name="Chao B."/>
        </authorList>
    </citation>
    <scope>NUCLEOTIDE SEQUENCE</scope>
    <source>
        <strain evidence="1">CB-2022</strain>
    </source>
</reference>
<evidence type="ECO:0000313" key="1">
    <source>
        <dbReference type="EMBL" id="KAI3356529.1"/>
    </source>
</evidence>
<feature type="non-terminal residue" evidence="1">
    <location>
        <position position="1"/>
    </location>
</feature>
<dbReference type="EMBL" id="CM041550">
    <property type="protein sequence ID" value="KAI3356529.1"/>
    <property type="molecule type" value="Genomic_DNA"/>
</dbReference>
<comment type="caution">
    <text evidence="1">The sequence shown here is derived from an EMBL/GenBank/DDBJ whole genome shotgun (WGS) entry which is preliminary data.</text>
</comment>
<protein>
    <submittedName>
        <fullName evidence="1">Uncharacterized protein</fullName>
    </submittedName>
</protein>
<gene>
    <name evidence="1" type="ORF">L3Q82_017740</name>
</gene>
<feature type="non-terminal residue" evidence="1">
    <location>
        <position position="134"/>
    </location>
</feature>
<accession>A0ACB8VM94</accession>
<evidence type="ECO:0000313" key="2">
    <source>
        <dbReference type="Proteomes" id="UP000831701"/>
    </source>
</evidence>
<keyword evidence="2" id="KW-1185">Reference proteome</keyword>
<name>A0ACB8VM94_9TELE</name>
<organism evidence="1 2">
    <name type="scientific">Scortum barcoo</name>
    <name type="common">barcoo grunter</name>
    <dbReference type="NCBI Taxonomy" id="214431"/>
    <lineage>
        <taxon>Eukaryota</taxon>
        <taxon>Metazoa</taxon>
        <taxon>Chordata</taxon>
        <taxon>Craniata</taxon>
        <taxon>Vertebrata</taxon>
        <taxon>Euteleostomi</taxon>
        <taxon>Actinopterygii</taxon>
        <taxon>Neopterygii</taxon>
        <taxon>Teleostei</taxon>
        <taxon>Neoteleostei</taxon>
        <taxon>Acanthomorphata</taxon>
        <taxon>Eupercaria</taxon>
        <taxon>Centrarchiformes</taxon>
        <taxon>Terapontoidei</taxon>
        <taxon>Terapontidae</taxon>
        <taxon>Scortum</taxon>
    </lineage>
</organism>
<sequence length="134" mass="15411">ELFTHDCLATRSSNTIKKFADDTAVISLITGDNERAYKEGRDKEKNKPPSPSVGLWWNELVGVHINKDLTWTHHTDLLIKSTRGLGIYYKRLSPQAEEVQHGLKDTLQLLQVHHRQDPDWYSRCPTLNHKALRG</sequence>